<feature type="non-terminal residue" evidence="2">
    <location>
        <position position="1"/>
    </location>
</feature>
<proteinExistence type="predicted"/>
<evidence type="ECO:0000313" key="3">
    <source>
        <dbReference type="Proteomes" id="UP000266841"/>
    </source>
</evidence>
<dbReference type="EMBL" id="AGNL01029064">
    <property type="protein sequence ID" value="EJK57211.1"/>
    <property type="molecule type" value="Genomic_DNA"/>
</dbReference>
<organism evidence="2 3">
    <name type="scientific">Thalassiosira oceanica</name>
    <name type="common">Marine diatom</name>
    <dbReference type="NCBI Taxonomy" id="159749"/>
    <lineage>
        <taxon>Eukaryota</taxon>
        <taxon>Sar</taxon>
        <taxon>Stramenopiles</taxon>
        <taxon>Ochrophyta</taxon>
        <taxon>Bacillariophyta</taxon>
        <taxon>Coscinodiscophyceae</taxon>
        <taxon>Thalassiosirophycidae</taxon>
        <taxon>Thalassiosirales</taxon>
        <taxon>Thalassiosiraceae</taxon>
        <taxon>Thalassiosira</taxon>
    </lineage>
</organism>
<evidence type="ECO:0000313" key="2">
    <source>
        <dbReference type="EMBL" id="EJK57211.1"/>
    </source>
</evidence>
<gene>
    <name evidence="2" type="ORF">THAOC_22772</name>
</gene>
<reference evidence="2 3" key="1">
    <citation type="journal article" date="2012" name="Genome Biol.">
        <title>Genome and low-iron response of an oceanic diatom adapted to chronic iron limitation.</title>
        <authorList>
            <person name="Lommer M."/>
            <person name="Specht M."/>
            <person name="Roy A.S."/>
            <person name="Kraemer L."/>
            <person name="Andreson R."/>
            <person name="Gutowska M.A."/>
            <person name="Wolf J."/>
            <person name="Bergner S.V."/>
            <person name="Schilhabel M.B."/>
            <person name="Klostermeier U.C."/>
            <person name="Beiko R.G."/>
            <person name="Rosenstiel P."/>
            <person name="Hippler M."/>
            <person name="Laroche J."/>
        </authorList>
    </citation>
    <scope>NUCLEOTIDE SEQUENCE [LARGE SCALE GENOMIC DNA]</scope>
    <source>
        <strain evidence="2 3">CCMP1005</strain>
    </source>
</reference>
<name>K0S8M8_THAOC</name>
<dbReference type="AlphaFoldDB" id="K0S8M8"/>
<protein>
    <submittedName>
        <fullName evidence="2">Uncharacterized protein</fullName>
    </submittedName>
</protein>
<accession>K0S8M8</accession>
<keyword evidence="3" id="KW-1185">Reference proteome</keyword>
<sequence>GLGDPYPQAAWFSKTLQTFAANHGQTYRGRALLVEDFQRAETAKPAPPSSRTPIPSVVVQRTRAEESN</sequence>
<dbReference type="Proteomes" id="UP000266841">
    <property type="component" value="Unassembled WGS sequence"/>
</dbReference>
<comment type="caution">
    <text evidence="2">The sequence shown here is derived from an EMBL/GenBank/DDBJ whole genome shotgun (WGS) entry which is preliminary data.</text>
</comment>
<evidence type="ECO:0000256" key="1">
    <source>
        <dbReference type="SAM" id="MobiDB-lite"/>
    </source>
</evidence>
<feature type="region of interest" description="Disordered" evidence="1">
    <location>
        <begin position="39"/>
        <end position="68"/>
    </location>
</feature>